<dbReference type="Gene3D" id="3.10.28.10">
    <property type="entry name" value="Homing endonucleases"/>
    <property type="match status" value="1"/>
</dbReference>
<protein>
    <recommendedName>
        <fullName evidence="3">Homing endonuclease LAGLIDADG domain-containing protein</fullName>
    </recommendedName>
</protein>
<name>A0ABX1NFZ0_9RHOO</name>
<evidence type="ECO:0008006" key="3">
    <source>
        <dbReference type="Google" id="ProtNLM"/>
    </source>
</evidence>
<reference evidence="1 2" key="1">
    <citation type="submission" date="2019-12" db="EMBL/GenBank/DDBJ databases">
        <title>Comparative genomics gives insights into the taxonomy of the Azoarcus-Aromatoleum group and reveals separate origins of nif in the plant-associated Azoarcus and non-plant-associated Aromatoleum sub-groups.</title>
        <authorList>
            <person name="Lafos M."/>
            <person name="Maluk M."/>
            <person name="Batista M."/>
            <person name="Junghare M."/>
            <person name="Carmona M."/>
            <person name="Faoro H."/>
            <person name="Cruz L.M."/>
            <person name="Battistoni F."/>
            <person name="De Souza E."/>
            <person name="Pedrosa F."/>
            <person name="Chen W.-M."/>
            <person name="Poole P.S."/>
            <person name="Dixon R.A."/>
            <person name="James E.K."/>
        </authorList>
    </citation>
    <scope>NUCLEOTIDE SEQUENCE [LARGE SCALE GENOMIC DNA]</scope>
    <source>
        <strain evidence="1 2">T</strain>
    </source>
</reference>
<evidence type="ECO:0000313" key="2">
    <source>
        <dbReference type="Proteomes" id="UP000634522"/>
    </source>
</evidence>
<dbReference type="RefSeq" id="WP_169140920.1">
    <property type="nucleotide sequence ID" value="NZ_WTVS01000023.1"/>
</dbReference>
<proteinExistence type="predicted"/>
<organism evidence="1 2">
    <name type="scientific">Aromatoleum toluolicum</name>
    <dbReference type="NCBI Taxonomy" id="90060"/>
    <lineage>
        <taxon>Bacteria</taxon>
        <taxon>Pseudomonadati</taxon>
        <taxon>Pseudomonadota</taxon>
        <taxon>Betaproteobacteria</taxon>
        <taxon>Rhodocyclales</taxon>
        <taxon>Rhodocyclaceae</taxon>
        <taxon>Aromatoleum</taxon>
    </lineage>
</organism>
<comment type="caution">
    <text evidence="1">The sequence shown here is derived from an EMBL/GenBank/DDBJ whole genome shotgun (WGS) entry which is preliminary data.</text>
</comment>
<sequence length="210" mass="23928">MESPRSTAKDTKRGYVAVTSAGQGGRELDLAWLAGILDGEGNLHALVQEKRSGPNNRLRFLCPKIRITNTDMRMIQRISEIYVREGLTFFYTINRVSRYKNRRPTWKDQLEITVGSQAGVAKLLRLVLPYLVAKQVYASIFLELIEWVQLQPKRGRLSRATESYTDQPQFAAYLERLAKERAFYIDPSTTTLRAGESLVMSSELVRDDAP</sequence>
<accession>A0ABX1NFZ0</accession>
<evidence type="ECO:0000313" key="1">
    <source>
        <dbReference type="EMBL" id="NMF98205.1"/>
    </source>
</evidence>
<gene>
    <name evidence="1" type="ORF">GPA27_12500</name>
</gene>
<dbReference type="InterPro" id="IPR027434">
    <property type="entry name" value="Homing_endonucl"/>
</dbReference>
<dbReference type="Proteomes" id="UP000634522">
    <property type="component" value="Unassembled WGS sequence"/>
</dbReference>
<dbReference type="EMBL" id="WTVS01000023">
    <property type="protein sequence ID" value="NMF98205.1"/>
    <property type="molecule type" value="Genomic_DNA"/>
</dbReference>
<keyword evidence="2" id="KW-1185">Reference proteome</keyword>
<dbReference type="SUPFAM" id="SSF55608">
    <property type="entry name" value="Homing endonucleases"/>
    <property type="match status" value="1"/>
</dbReference>